<dbReference type="GO" id="GO:0005762">
    <property type="term" value="C:mitochondrial large ribosomal subunit"/>
    <property type="evidence" value="ECO:0007669"/>
    <property type="project" value="TreeGrafter"/>
</dbReference>
<dbReference type="InterPro" id="IPR047873">
    <property type="entry name" value="Ribosomal_uL16"/>
</dbReference>
<proteinExistence type="inferred from homology"/>
<name>A0A250XFW1_9CHLO</name>
<dbReference type="PRINTS" id="PR00060">
    <property type="entry name" value="RIBOSOMALL16"/>
</dbReference>
<dbReference type="STRING" id="1157962.A0A250XFW1"/>
<dbReference type="InterPro" id="IPR036920">
    <property type="entry name" value="Ribosomal_uL16_sf"/>
</dbReference>
<protein>
    <recommendedName>
        <fullName evidence="7">Ribosomal protein L10e/L16 domain-containing protein</fullName>
    </recommendedName>
</protein>
<evidence type="ECO:0000256" key="3">
    <source>
        <dbReference type="ARBA" id="ARBA00023274"/>
    </source>
</evidence>
<keyword evidence="2 4" id="KW-0689">Ribosomal protein</keyword>
<evidence type="ECO:0000256" key="1">
    <source>
        <dbReference type="ARBA" id="ARBA00008931"/>
    </source>
</evidence>
<dbReference type="PANTHER" id="PTHR12220:SF13">
    <property type="entry name" value="LARGE RIBOSOMAL SUBUNIT PROTEIN UL16M"/>
    <property type="match status" value="1"/>
</dbReference>
<evidence type="ECO:0000256" key="4">
    <source>
        <dbReference type="RuleBase" id="RU004413"/>
    </source>
</evidence>
<sequence>MDQCLFRTPGILNVQMGHVMGHVMGRVNNHRLLIAHNSSRQPVATSRTPLHEHLLQQWRGATQLSRVKVPKSAGINDTIMPSNTDLKFGSFGIRAITGKRVSANTIEAVRRTLRRKLKREAKLWIRIEATVPVTRKPDGIRMGKGKGAIAFYATPVRPGQILFEMDRISRAVAYQAMVSIQAKFPCRLGFVEWR</sequence>
<dbReference type="Pfam" id="PF00252">
    <property type="entry name" value="Ribosomal_L16"/>
    <property type="match status" value="1"/>
</dbReference>
<dbReference type="GO" id="GO:0032543">
    <property type="term" value="P:mitochondrial translation"/>
    <property type="evidence" value="ECO:0007669"/>
    <property type="project" value="TreeGrafter"/>
</dbReference>
<evidence type="ECO:0000256" key="2">
    <source>
        <dbReference type="ARBA" id="ARBA00022980"/>
    </source>
</evidence>
<keyword evidence="6" id="KW-1185">Reference proteome</keyword>
<dbReference type="InterPro" id="IPR000114">
    <property type="entry name" value="Ribosomal_uL16_bact-type"/>
</dbReference>
<dbReference type="Gene3D" id="3.90.1170.10">
    <property type="entry name" value="Ribosomal protein L10e/L16"/>
    <property type="match status" value="1"/>
</dbReference>
<dbReference type="NCBIfam" id="TIGR01164">
    <property type="entry name" value="rplP_bact"/>
    <property type="match status" value="1"/>
</dbReference>
<dbReference type="OrthoDB" id="1850746at2759"/>
<dbReference type="CDD" id="cd01433">
    <property type="entry name" value="Ribosomal_L16_L10e"/>
    <property type="match status" value="1"/>
</dbReference>
<comment type="caution">
    <text evidence="5">The sequence shown here is derived from an EMBL/GenBank/DDBJ whole genome shotgun (WGS) entry which is preliminary data.</text>
</comment>
<evidence type="ECO:0000313" key="5">
    <source>
        <dbReference type="EMBL" id="GAX81968.1"/>
    </source>
</evidence>
<evidence type="ECO:0008006" key="7">
    <source>
        <dbReference type="Google" id="ProtNLM"/>
    </source>
</evidence>
<dbReference type="SUPFAM" id="SSF54686">
    <property type="entry name" value="Ribosomal protein L16p/L10e"/>
    <property type="match status" value="1"/>
</dbReference>
<accession>A0A250XFW1</accession>
<reference evidence="5 6" key="1">
    <citation type="submission" date="2017-08" db="EMBL/GenBank/DDBJ databases">
        <title>Acidophilic green algal genome provides insights into adaptation to an acidic environment.</title>
        <authorList>
            <person name="Hirooka S."/>
            <person name="Hirose Y."/>
            <person name="Kanesaki Y."/>
            <person name="Higuchi S."/>
            <person name="Fujiwara T."/>
            <person name="Onuma R."/>
            <person name="Era A."/>
            <person name="Ohbayashi R."/>
            <person name="Uzuka A."/>
            <person name="Nozaki H."/>
            <person name="Yoshikawa H."/>
            <person name="Miyagishima S.Y."/>
        </authorList>
    </citation>
    <scope>NUCLEOTIDE SEQUENCE [LARGE SCALE GENOMIC DNA]</scope>
    <source>
        <strain evidence="5 6">NIES-2499</strain>
    </source>
</reference>
<dbReference type="InterPro" id="IPR016180">
    <property type="entry name" value="Ribosomal_uL16_dom"/>
</dbReference>
<gene>
    <name evidence="5" type="ORF">CEUSTIGMA_g9396.t1</name>
</gene>
<dbReference type="AlphaFoldDB" id="A0A250XFW1"/>
<dbReference type="Proteomes" id="UP000232323">
    <property type="component" value="Unassembled WGS sequence"/>
</dbReference>
<comment type="similarity">
    <text evidence="1 4">Belongs to the universal ribosomal protein uL16 family.</text>
</comment>
<organism evidence="5 6">
    <name type="scientific">Chlamydomonas eustigma</name>
    <dbReference type="NCBI Taxonomy" id="1157962"/>
    <lineage>
        <taxon>Eukaryota</taxon>
        <taxon>Viridiplantae</taxon>
        <taxon>Chlorophyta</taxon>
        <taxon>core chlorophytes</taxon>
        <taxon>Chlorophyceae</taxon>
        <taxon>CS clade</taxon>
        <taxon>Chlamydomonadales</taxon>
        <taxon>Chlamydomonadaceae</taxon>
        <taxon>Chlamydomonas</taxon>
    </lineage>
</organism>
<dbReference type="EMBL" id="BEGY01000073">
    <property type="protein sequence ID" value="GAX81968.1"/>
    <property type="molecule type" value="Genomic_DNA"/>
</dbReference>
<dbReference type="GO" id="GO:0003735">
    <property type="term" value="F:structural constituent of ribosome"/>
    <property type="evidence" value="ECO:0007669"/>
    <property type="project" value="InterPro"/>
</dbReference>
<evidence type="ECO:0000313" key="6">
    <source>
        <dbReference type="Proteomes" id="UP000232323"/>
    </source>
</evidence>
<dbReference type="PANTHER" id="PTHR12220">
    <property type="entry name" value="50S/60S RIBOSOMAL PROTEIN L16"/>
    <property type="match status" value="1"/>
</dbReference>
<keyword evidence="3 4" id="KW-0687">Ribonucleoprotein</keyword>
<dbReference type="GO" id="GO:0019843">
    <property type="term" value="F:rRNA binding"/>
    <property type="evidence" value="ECO:0007669"/>
    <property type="project" value="InterPro"/>
</dbReference>